<dbReference type="InterPro" id="IPR000209">
    <property type="entry name" value="Peptidase_S8/S53_dom"/>
</dbReference>
<accession>A0A5B8KAR2</accession>
<dbReference type="AlphaFoldDB" id="A0A5B8KAR2"/>
<protein>
    <submittedName>
        <fullName evidence="2">S8 family peptidase</fullName>
    </submittedName>
</protein>
<dbReference type="Proteomes" id="UP000317512">
    <property type="component" value="Chromosome"/>
</dbReference>
<dbReference type="EMBL" id="CP041663">
    <property type="protein sequence ID" value="QDY88684.1"/>
    <property type="molecule type" value="Genomic_DNA"/>
</dbReference>
<reference evidence="3" key="1">
    <citation type="submission" date="2019-07" db="EMBL/GenBank/DDBJ databases">
        <title>Complete genome sequences of three Mycoplasma sp. 1220 strains.</title>
        <authorList>
            <person name="Grozner D."/>
            <person name="Forro B."/>
            <person name="Kovacs A.B."/>
            <person name="Marton S."/>
            <person name="Banyai K."/>
            <person name="Kreizinger Z."/>
            <person name="Sulyok K.M."/>
            <person name="Gyuranecz M."/>
        </authorList>
    </citation>
    <scope>NUCLEOTIDE SEQUENCE [LARGE SCALE GENOMIC DNA]</scope>
    <source>
        <strain evidence="3">MYCAV93</strain>
    </source>
</reference>
<gene>
    <name evidence="2" type="ORF">FOY43_03420</name>
</gene>
<dbReference type="Gene3D" id="3.40.50.200">
    <property type="entry name" value="Peptidase S8/S53 domain"/>
    <property type="match status" value="1"/>
</dbReference>
<evidence type="ECO:0000313" key="3">
    <source>
        <dbReference type="Proteomes" id="UP000317512"/>
    </source>
</evidence>
<evidence type="ECO:0000259" key="1">
    <source>
        <dbReference type="Pfam" id="PF00082"/>
    </source>
</evidence>
<organism evidence="2 3">
    <name type="scientific">Mycoplasma anserisalpingitidis</name>
    <dbReference type="NCBI Taxonomy" id="519450"/>
    <lineage>
        <taxon>Bacteria</taxon>
        <taxon>Bacillati</taxon>
        <taxon>Mycoplasmatota</taxon>
        <taxon>Mollicutes</taxon>
        <taxon>Mycoplasmataceae</taxon>
        <taxon>Mycoplasma</taxon>
    </lineage>
</organism>
<dbReference type="InterPro" id="IPR036852">
    <property type="entry name" value="Peptidase_S8/S53_dom_sf"/>
</dbReference>
<dbReference type="SUPFAM" id="SSF52743">
    <property type="entry name" value="Subtilisin-like"/>
    <property type="match status" value="1"/>
</dbReference>
<dbReference type="OrthoDB" id="9759014at2"/>
<dbReference type="CDD" id="cd04847">
    <property type="entry name" value="Peptidases_S8_Subtilisin_like_2"/>
    <property type="match status" value="1"/>
</dbReference>
<feature type="domain" description="Peptidase S8/S53" evidence="1">
    <location>
        <begin position="274"/>
        <end position="517"/>
    </location>
</feature>
<proteinExistence type="predicted"/>
<name>A0A5B8KAR2_9MOLU</name>
<dbReference type="GO" id="GO:0004252">
    <property type="term" value="F:serine-type endopeptidase activity"/>
    <property type="evidence" value="ECO:0007669"/>
    <property type="project" value="InterPro"/>
</dbReference>
<dbReference type="InterPro" id="IPR034074">
    <property type="entry name" value="Y4bN_pept_dom"/>
</dbReference>
<dbReference type="Pfam" id="PF00082">
    <property type="entry name" value="Peptidase_S8"/>
    <property type="match status" value="1"/>
</dbReference>
<dbReference type="GO" id="GO:0006508">
    <property type="term" value="P:proteolysis"/>
    <property type="evidence" value="ECO:0007669"/>
    <property type="project" value="InterPro"/>
</dbReference>
<sequence>MRVENNILLLRGNEFKQISRKGFGGDPNINGHVTVTMDHLDKLINKLMQIREFWNNEKVVFDGILISVYYNKIAAKSNRISTIFKGKHSNDFIVGNKYNEQKNKHITTYHITKDDLNKTIELCVESSKVLKQYLNSKINQKIFKEKKEYIRKIDYGNSLKNWKIFIGVIADISYVETFDVELAKKDVNQHMITLYDVKQDLKLLLRKLGIDILSTRIIGNHTIFLEKNQLDLLYEKAPYLVSMSTVDFSNLSPDDFLINNEIVNYKIEDPTNQPTIGVIDTLFDKKVYFNKWVEYHDLISDEIKKSEKDYIHGTSVTSIIVDGCRLNNWLDDGCGRFKVRHFGVSLSDGFSSFNIIKNIKEIVKANKDIRVWNISLGTNDEVNENFISVEASILDEIQFENNVIFVISGTNNHTKNIRRIGSPADSINSLVVNSVTQNKKIANYTRKGTILSFFTKPDVCYYGGSDEKYINAIGPSGKIEVSGTSYAAPWIARKLSYLIDVLGFNREIAKALIIDSSRGWNWEISDEKIAYYGHGVVPIHINDILKTKKDEIKFMISDISEKWNSYNYNFPIPLNDDKYSFVAKATMCYFPKCNRNQGVDYTNTELNLHFGRIDDENKIKDIAGDKQNNEGGSKTSYVHEVSARNDFRKWDNVKCKIEKFSAKTKERKSYKNKKWGMEIKTSNRLDSNDGKGIRFGVVVTLKDIHGRNRIDEFVRNFTLNSWIVDEIDIDKKINIYEKNHEEIVFETEDLKF</sequence>
<evidence type="ECO:0000313" key="2">
    <source>
        <dbReference type="EMBL" id="QDY88684.1"/>
    </source>
</evidence>